<keyword evidence="2" id="KW-1277">Toxin-antitoxin system</keyword>
<dbReference type="Gene3D" id="3.30.2310.20">
    <property type="entry name" value="RelE-like"/>
    <property type="match status" value="1"/>
</dbReference>
<protein>
    <submittedName>
        <fullName evidence="3">Type II toxin-antitoxin system RelE/ParE family toxin</fullName>
    </submittedName>
</protein>
<evidence type="ECO:0000256" key="1">
    <source>
        <dbReference type="ARBA" id="ARBA00006226"/>
    </source>
</evidence>
<dbReference type="Proteomes" id="UP000732399">
    <property type="component" value="Unassembled WGS sequence"/>
</dbReference>
<dbReference type="EMBL" id="JAAVJH010000016">
    <property type="protein sequence ID" value="NJR80351.1"/>
    <property type="molecule type" value="Genomic_DNA"/>
</dbReference>
<name>A0ABX1CU60_9SPHN</name>
<sequence>MTRYRVEMTAPAEADLEQIRRWLMIHADADVADRLLLDVLACLDTLEQFPERGSVPAALDDLDETIRQMPVQAWRLLYDVSGEVVSILAVVHERRNLTAALSERLRR</sequence>
<dbReference type="Pfam" id="PF05016">
    <property type="entry name" value="ParE_toxin"/>
    <property type="match status" value="1"/>
</dbReference>
<dbReference type="InterPro" id="IPR035093">
    <property type="entry name" value="RelE/ParE_toxin_dom_sf"/>
</dbReference>
<gene>
    <name evidence="3" type="ORF">HBH26_17365</name>
</gene>
<evidence type="ECO:0000313" key="4">
    <source>
        <dbReference type="Proteomes" id="UP000732399"/>
    </source>
</evidence>
<accession>A0ABX1CU60</accession>
<evidence type="ECO:0000313" key="3">
    <source>
        <dbReference type="EMBL" id="NJR80351.1"/>
    </source>
</evidence>
<dbReference type="InterPro" id="IPR051803">
    <property type="entry name" value="TA_system_RelE-like_toxin"/>
</dbReference>
<evidence type="ECO:0000256" key="2">
    <source>
        <dbReference type="ARBA" id="ARBA00022649"/>
    </source>
</evidence>
<dbReference type="PANTHER" id="PTHR33755">
    <property type="entry name" value="TOXIN PARE1-RELATED"/>
    <property type="match status" value="1"/>
</dbReference>
<organism evidence="3 4">
    <name type="scientific">Sphingomonas corticis</name>
    <dbReference type="NCBI Taxonomy" id="2722791"/>
    <lineage>
        <taxon>Bacteria</taxon>
        <taxon>Pseudomonadati</taxon>
        <taxon>Pseudomonadota</taxon>
        <taxon>Alphaproteobacteria</taxon>
        <taxon>Sphingomonadales</taxon>
        <taxon>Sphingomonadaceae</taxon>
        <taxon>Sphingomonas</taxon>
    </lineage>
</organism>
<comment type="similarity">
    <text evidence="1">Belongs to the RelE toxin family.</text>
</comment>
<comment type="caution">
    <text evidence="3">The sequence shown here is derived from an EMBL/GenBank/DDBJ whole genome shotgun (WGS) entry which is preliminary data.</text>
</comment>
<keyword evidence="4" id="KW-1185">Reference proteome</keyword>
<dbReference type="InterPro" id="IPR007712">
    <property type="entry name" value="RelE/ParE_toxin"/>
</dbReference>
<dbReference type="RefSeq" id="WP_168135907.1">
    <property type="nucleotide sequence ID" value="NZ_JAAVJH010000016.1"/>
</dbReference>
<proteinExistence type="inferred from homology"/>
<reference evidence="3 4" key="1">
    <citation type="submission" date="2020-03" db="EMBL/GenBank/DDBJ databases">
        <authorList>
            <person name="Wang L."/>
            <person name="He N."/>
            <person name="Li Y."/>
            <person name="Fang Y."/>
            <person name="Zhang F."/>
        </authorList>
    </citation>
    <scope>NUCLEOTIDE SEQUENCE [LARGE SCALE GENOMIC DNA]</scope>
    <source>
        <strain evidence="3 4">36D10-4-7</strain>
    </source>
</reference>